<protein>
    <submittedName>
        <fullName evidence="1">Uncharacterized protein</fullName>
    </submittedName>
</protein>
<reference evidence="1 2" key="1">
    <citation type="submission" date="2017-02" db="EMBL/GenBank/DDBJ databases">
        <title>Genome sequence of Microcystis aeruginosa KW.</title>
        <authorList>
            <person name="Oh H.-M."/>
            <person name="Ahn C.-Y."/>
            <person name="Jeong H."/>
            <person name="Srivastava A."/>
            <person name="Lee H.-G."/>
            <person name="Kang S.-R."/>
        </authorList>
    </citation>
    <scope>NUCLEOTIDE SEQUENCE [LARGE SCALE GENOMIC DNA]</scope>
    <source>
        <strain evidence="1 2">KW</strain>
    </source>
</reference>
<evidence type="ECO:0000313" key="1">
    <source>
        <dbReference type="EMBL" id="OPF15639.1"/>
    </source>
</evidence>
<dbReference type="AlphaFoldDB" id="A0A1V4BP67"/>
<gene>
    <name evidence="1" type="ORF">B1L04_24580</name>
</gene>
<dbReference type="InterPro" id="IPR022148">
    <property type="entry name" value="CopG_antitoxin"/>
</dbReference>
<dbReference type="RefSeq" id="WP_002798361.1">
    <property type="nucleotide sequence ID" value="NZ_MVGR01000005.1"/>
</dbReference>
<accession>A0A1V4BP67</accession>
<sequence length="87" mass="10060">MTENKSKSLPKFNSTEEIVNFFDSHDLGEFESELPEVNFDVDLKKKHYLVAIDADLMVKLLEVAREQQISVEMLVNSWCRDKLIIAS</sequence>
<name>A0A1V4BP67_MICAE</name>
<dbReference type="EMBL" id="MVGR01000005">
    <property type="protein sequence ID" value="OPF15639.1"/>
    <property type="molecule type" value="Genomic_DNA"/>
</dbReference>
<evidence type="ECO:0000313" key="2">
    <source>
        <dbReference type="Proteomes" id="UP000189835"/>
    </source>
</evidence>
<comment type="caution">
    <text evidence="1">The sequence shown here is derived from an EMBL/GenBank/DDBJ whole genome shotgun (WGS) entry which is preliminary data.</text>
</comment>
<proteinExistence type="predicted"/>
<dbReference type="Proteomes" id="UP000189835">
    <property type="component" value="Unassembled WGS sequence"/>
</dbReference>
<organism evidence="1 2">
    <name type="scientific">Microcystis aeruginosa KW</name>
    <dbReference type="NCBI Taxonomy" id="1960155"/>
    <lineage>
        <taxon>Bacteria</taxon>
        <taxon>Bacillati</taxon>
        <taxon>Cyanobacteriota</taxon>
        <taxon>Cyanophyceae</taxon>
        <taxon>Oscillatoriophycideae</taxon>
        <taxon>Chroococcales</taxon>
        <taxon>Microcystaceae</taxon>
        <taxon>Microcystis</taxon>
    </lineage>
</organism>
<dbReference type="Pfam" id="PF12441">
    <property type="entry name" value="CopG_antitoxin"/>
    <property type="match status" value="1"/>
</dbReference>